<dbReference type="Proteomes" id="UP000187429">
    <property type="component" value="Unassembled WGS sequence"/>
</dbReference>
<name>A0A1R1YMA3_9FUNG</name>
<accession>A0A1R1YMA3</accession>
<feature type="signal peptide" evidence="1">
    <location>
        <begin position="1"/>
        <end position="20"/>
    </location>
</feature>
<evidence type="ECO:0000256" key="1">
    <source>
        <dbReference type="SAM" id="SignalP"/>
    </source>
</evidence>
<evidence type="ECO:0000313" key="2">
    <source>
        <dbReference type="EMBL" id="OMJ27980.1"/>
    </source>
</evidence>
<gene>
    <name evidence="2" type="ORF">AYI69_g2557</name>
</gene>
<feature type="chain" id="PRO_5012548624" evidence="1">
    <location>
        <begin position="21"/>
        <end position="124"/>
    </location>
</feature>
<keyword evidence="3" id="KW-1185">Reference proteome</keyword>
<dbReference type="AlphaFoldDB" id="A0A1R1YMA3"/>
<comment type="caution">
    <text evidence="2">The sequence shown here is derived from an EMBL/GenBank/DDBJ whole genome shotgun (WGS) entry which is preliminary data.</text>
</comment>
<organism evidence="2 3">
    <name type="scientific">Smittium culicis</name>
    <dbReference type="NCBI Taxonomy" id="133412"/>
    <lineage>
        <taxon>Eukaryota</taxon>
        <taxon>Fungi</taxon>
        <taxon>Fungi incertae sedis</taxon>
        <taxon>Zoopagomycota</taxon>
        <taxon>Kickxellomycotina</taxon>
        <taxon>Harpellomycetes</taxon>
        <taxon>Harpellales</taxon>
        <taxon>Legeriomycetaceae</taxon>
        <taxon>Smittium</taxon>
    </lineage>
</organism>
<keyword evidence="1" id="KW-0732">Signal</keyword>
<dbReference type="EMBL" id="LSSM01000748">
    <property type="protein sequence ID" value="OMJ27980.1"/>
    <property type="molecule type" value="Genomic_DNA"/>
</dbReference>
<sequence length="124" mass="13996">MLSTTIKFTLLAALLKLSSSQTENVAFTLWSRNSSPTSFIQYPIKYGTCSHYNLKPNFMVSTVSDAEISFFSDSQCTNLLAKKNICGSYGYKTPNGPPEIINSIYVIITKKDGICKYKRRRREC</sequence>
<protein>
    <submittedName>
        <fullName evidence="2">Uncharacterized protein</fullName>
    </submittedName>
</protein>
<proteinExistence type="predicted"/>
<evidence type="ECO:0000313" key="3">
    <source>
        <dbReference type="Proteomes" id="UP000187429"/>
    </source>
</evidence>
<reference evidence="3" key="1">
    <citation type="submission" date="2017-01" db="EMBL/GenBank/DDBJ databases">
        <authorList>
            <person name="Wang Y."/>
            <person name="White M."/>
            <person name="Kvist S."/>
            <person name="Moncalvo J.-M."/>
        </authorList>
    </citation>
    <scope>NUCLEOTIDE SEQUENCE [LARGE SCALE GENOMIC DNA]</scope>
    <source>
        <strain evidence="3">ID-206-W2</strain>
    </source>
</reference>